<dbReference type="PANTHER" id="PTHR31126:SF72">
    <property type="entry name" value="DUAL SPECIFICITY PROTEIN PHOSPHATASE TPBA"/>
    <property type="match status" value="1"/>
</dbReference>
<dbReference type="PROSITE" id="PS00383">
    <property type="entry name" value="TYR_PHOSPHATASE_1"/>
    <property type="match status" value="1"/>
</dbReference>
<gene>
    <name evidence="3" type="ORF">C7477_10867</name>
</gene>
<proteinExistence type="inferred from homology"/>
<reference evidence="3 4" key="1">
    <citation type="submission" date="2018-06" db="EMBL/GenBank/DDBJ databases">
        <title>Genomic Encyclopedia of Type Strains, Phase III (KMG-III): the genomes of soil and plant-associated and newly described type strains.</title>
        <authorList>
            <person name="Whitman W."/>
        </authorList>
    </citation>
    <scope>NUCLEOTIDE SEQUENCE [LARGE SCALE GENOMIC DNA]</scope>
    <source>
        <strain evidence="3 4">ORS 1419</strain>
    </source>
</reference>
<dbReference type="AlphaFoldDB" id="A0A318T1K2"/>
<name>A0A318T1K2_9HYPH</name>
<dbReference type="InterPro" id="IPR029021">
    <property type="entry name" value="Prot-tyrosine_phosphatase-like"/>
</dbReference>
<organism evidence="3 4">
    <name type="scientific">Phyllobacterium leguminum</name>
    <dbReference type="NCBI Taxonomy" id="314237"/>
    <lineage>
        <taxon>Bacteria</taxon>
        <taxon>Pseudomonadati</taxon>
        <taxon>Pseudomonadota</taxon>
        <taxon>Alphaproteobacteria</taxon>
        <taxon>Hyphomicrobiales</taxon>
        <taxon>Phyllobacteriaceae</taxon>
        <taxon>Phyllobacterium</taxon>
    </lineage>
</organism>
<dbReference type="PANTHER" id="PTHR31126">
    <property type="entry name" value="TYROSINE-PROTEIN PHOSPHATASE"/>
    <property type="match status" value="1"/>
</dbReference>
<evidence type="ECO:0000259" key="2">
    <source>
        <dbReference type="PROSITE" id="PS50056"/>
    </source>
</evidence>
<dbReference type="OrthoDB" id="9814896at2"/>
<dbReference type="InterPro" id="IPR055214">
    <property type="entry name" value="PTP-NADK"/>
</dbReference>
<dbReference type="Pfam" id="PF22741">
    <property type="entry name" value="PTP-NADK"/>
    <property type="match status" value="1"/>
</dbReference>
<dbReference type="EMBL" id="QJTF01000008">
    <property type="protein sequence ID" value="PYE88196.1"/>
    <property type="molecule type" value="Genomic_DNA"/>
</dbReference>
<dbReference type="GO" id="GO:0016791">
    <property type="term" value="F:phosphatase activity"/>
    <property type="evidence" value="ECO:0007669"/>
    <property type="project" value="TreeGrafter"/>
</dbReference>
<evidence type="ECO:0000313" key="4">
    <source>
        <dbReference type="Proteomes" id="UP000247454"/>
    </source>
</evidence>
<dbReference type="SUPFAM" id="SSF52799">
    <property type="entry name" value="(Phosphotyrosine protein) phosphatases II"/>
    <property type="match status" value="1"/>
</dbReference>
<dbReference type="CDD" id="cd14529">
    <property type="entry name" value="TpbA-like"/>
    <property type="match status" value="1"/>
</dbReference>
<dbReference type="Gene3D" id="3.90.190.10">
    <property type="entry name" value="Protein tyrosine phosphatase superfamily"/>
    <property type="match status" value="1"/>
</dbReference>
<feature type="domain" description="Tyrosine specific protein phosphatases" evidence="2">
    <location>
        <begin position="127"/>
        <end position="147"/>
    </location>
</feature>
<dbReference type="Proteomes" id="UP000247454">
    <property type="component" value="Unassembled WGS sequence"/>
</dbReference>
<accession>A0A318T1K2</accession>
<protein>
    <submittedName>
        <fullName evidence="3">Protein tyrosine/serine phosphatase</fullName>
    </submittedName>
</protein>
<dbReference type="InterPro" id="IPR000387">
    <property type="entry name" value="Tyr_Pase_dom"/>
</dbReference>
<evidence type="ECO:0000256" key="1">
    <source>
        <dbReference type="ARBA" id="ARBA00009580"/>
    </source>
</evidence>
<comment type="caution">
    <text evidence="3">The sequence shown here is derived from an EMBL/GenBank/DDBJ whole genome shotgun (WGS) entry which is preliminary data.</text>
</comment>
<dbReference type="InterPro" id="IPR016130">
    <property type="entry name" value="Tyr_Pase_AS"/>
</dbReference>
<dbReference type="PROSITE" id="PS50056">
    <property type="entry name" value="TYR_PHOSPHATASE_2"/>
    <property type="match status" value="1"/>
</dbReference>
<comment type="similarity">
    <text evidence="1">Belongs to the protein-tyrosine phosphatase family.</text>
</comment>
<keyword evidence="4" id="KW-1185">Reference proteome</keyword>
<sequence length="195" mass="20901">MIGVLRVLATSRIGMTTGLTIAPIAAIGLYCAGLQLTDNFHVIAAGEAYRSAQPTPAEIDAYSKEYGIKTIINLRGASPDSRWYRAEEHEAAKLGITLIDFRMSAGEELTQARAAQLIAILEKAQKPILIHCKAGADRSGLASALYLAVVDRAKKSTAGQQISLRYGHISLPFAPAYAMDKTWASLEPSLEVANS</sequence>
<evidence type="ECO:0000313" key="3">
    <source>
        <dbReference type="EMBL" id="PYE88196.1"/>
    </source>
</evidence>